<evidence type="ECO:0000313" key="14">
    <source>
        <dbReference type="EMBL" id="MBB6371230.1"/>
    </source>
</evidence>
<keyword evidence="15" id="KW-1185">Reference proteome</keyword>
<dbReference type="GO" id="GO:0034417">
    <property type="term" value="F:bisphosphoglycerate 3-phosphatase activity"/>
    <property type="evidence" value="ECO:0007669"/>
    <property type="project" value="UniProtKB-EC"/>
</dbReference>
<protein>
    <recommendedName>
        <fullName evidence="5">Multiple inositol polyphosphate phosphatase 1</fullName>
        <ecNumber evidence="4">3.1.3.62</ecNumber>
        <ecNumber evidence="3">3.1.3.80</ecNumber>
    </recommendedName>
    <alternativeName>
        <fullName evidence="9">2,3-bisphosphoglycerate 3-phosphatase</fullName>
    </alternativeName>
</protein>
<dbReference type="InterPro" id="IPR000560">
    <property type="entry name" value="His_Pase_clade-2"/>
</dbReference>
<evidence type="ECO:0000256" key="2">
    <source>
        <dbReference type="ARBA" id="ARBA00008422"/>
    </source>
</evidence>
<comment type="catalytic activity">
    <reaction evidence="11">
        <text>1D-myo-inositol 1,2,4,5,6-pentakisphosphate + H2O = 1D-myo-inositol 1,2,5,6-tetrakisphosphate + phosphate</text>
        <dbReference type="Rhea" id="RHEA:77115"/>
        <dbReference type="ChEBI" id="CHEBI:15377"/>
        <dbReference type="ChEBI" id="CHEBI:43474"/>
        <dbReference type="ChEBI" id="CHEBI:57798"/>
        <dbReference type="ChEBI" id="CHEBI:195535"/>
        <dbReference type="EC" id="3.1.3.62"/>
    </reaction>
    <physiologicalReaction direction="left-to-right" evidence="11">
        <dbReference type="Rhea" id="RHEA:77116"/>
    </physiologicalReaction>
</comment>
<evidence type="ECO:0000256" key="12">
    <source>
        <dbReference type="ARBA" id="ARBA00043691"/>
    </source>
</evidence>
<evidence type="ECO:0000256" key="1">
    <source>
        <dbReference type="ARBA" id="ARBA00004370"/>
    </source>
</evidence>
<accession>A0A841ND24</accession>
<dbReference type="AlphaFoldDB" id="A0A841ND24"/>
<evidence type="ECO:0000256" key="13">
    <source>
        <dbReference type="ARBA" id="ARBA00043832"/>
    </source>
</evidence>
<evidence type="ECO:0000256" key="9">
    <source>
        <dbReference type="ARBA" id="ARBA00031642"/>
    </source>
</evidence>
<comment type="catalytic activity">
    <reaction evidence="12">
        <text>1D-myo-inositol hexakisphosphate + H2O = 1D-myo-inositol 1,2,4,5,6-pentakisphosphate + phosphate</text>
        <dbReference type="Rhea" id="RHEA:16989"/>
        <dbReference type="ChEBI" id="CHEBI:15377"/>
        <dbReference type="ChEBI" id="CHEBI:43474"/>
        <dbReference type="ChEBI" id="CHEBI:57798"/>
        <dbReference type="ChEBI" id="CHEBI:58130"/>
        <dbReference type="EC" id="3.1.3.62"/>
    </reaction>
    <physiologicalReaction direction="left-to-right" evidence="12">
        <dbReference type="Rhea" id="RHEA:16990"/>
    </physiologicalReaction>
</comment>
<dbReference type="PANTHER" id="PTHR20963">
    <property type="entry name" value="MULTIPLE INOSITOL POLYPHOSPHATE PHOSPHATASE-RELATED"/>
    <property type="match status" value="1"/>
</dbReference>
<reference evidence="14 15" key="1">
    <citation type="submission" date="2020-08" db="EMBL/GenBank/DDBJ databases">
        <title>Functional genomics of gut bacteria from endangered species of beetles.</title>
        <authorList>
            <person name="Carlos-Shanley C."/>
        </authorList>
    </citation>
    <scope>NUCLEOTIDE SEQUENCE [LARGE SCALE GENOMIC DNA]</scope>
    <source>
        <strain evidence="14 15">S00136</strain>
    </source>
</reference>
<dbReference type="InterPro" id="IPR029033">
    <property type="entry name" value="His_PPase_superfam"/>
</dbReference>
<comment type="subcellular location">
    <subcellularLocation>
        <location evidence="1">Membrane</location>
    </subcellularLocation>
</comment>
<sequence>MENSNSGQMFIQDIFDTPEQSGGISYAYPLQNIRELTPLPDGYIPFYISHFGRHGSRYLVDDNEYKHVLDTFRHANSCDALTSLGRDLYERLKIIWSVVRGNGGNLTPLGIRQLTGIAERMQRQYPEVFTANAKVTAVSTTSERCIYSMEIFCGKLKELCPGLHIAEDADPRHMDYLNYHTKEAVSFRYNPDTWIGKYKEFEKEHVNPDRLITALFSDEDYVKGSINPVSLIWDLYNIAGILQNMDISISLYDLFEKKELFDLWQCKNYSLYVQYANAAENQGMMMENAKPLLKNIIESADHIIETKDIGASFRFGHDGNIIPLAMLLHLQDFYNSISDPSEFYNAWNDFKVSPMAANIQIIFFRNEISHDVLVKFLHNEQEILIPPVESEILPYYRWQDLKEYYNSLLSTHPLPQ</sequence>
<evidence type="ECO:0000256" key="10">
    <source>
        <dbReference type="ARBA" id="ARBA00043668"/>
    </source>
</evidence>
<comment type="caution">
    <text evidence="14">The sequence shown here is derived from an EMBL/GenBank/DDBJ whole genome shotgun (WGS) entry which is preliminary data.</text>
</comment>
<comment type="catalytic activity">
    <reaction evidence="13">
        <text>(2R)-2,3-bisphosphoglycerate + H2O = (2R)-2-phosphoglycerate + phosphate</text>
        <dbReference type="Rhea" id="RHEA:27381"/>
        <dbReference type="ChEBI" id="CHEBI:15377"/>
        <dbReference type="ChEBI" id="CHEBI:43474"/>
        <dbReference type="ChEBI" id="CHEBI:58248"/>
        <dbReference type="ChEBI" id="CHEBI:58289"/>
        <dbReference type="EC" id="3.1.3.80"/>
    </reaction>
    <physiologicalReaction direction="left-to-right" evidence="13">
        <dbReference type="Rhea" id="RHEA:27382"/>
    </physiologicalReaction>
</comment>
<evidence type="ECO:0000256" key="11">
    <source>
        <dbReference type="ARBA" id="ARBA00043671"/>
    </source>
</evidence>
<evidence type="ECO:0000256" key="4">
    <source>
        <dbReference type="ARBA" id="ARBA00013040"/>
    </source>
</evidence>
<dbReference type="GO" id="GO:0016020">
    <property type="term" value="C:membrane"/>
    <property type="evidence" value="ECO:0007669"/>
    <property type="project" value="UniProtKB-SubCell"/>
</dbReference>
<dbReference type="RefSeq" id="WP_184163254.1">
    <property type="nucleotide sequence ID" value="NZ_JACHLC010000002.1"/>
</dbReference>
<evidence type="ECO:0000256" key="6">
    <source>
        <dbReference type="ARBA" id="ARBA00022729"/>
    </source>
</evidence>
<evidence type="ECO:0000256" key="8">
    <source>
        <dbReference type="ARBA" id="ARBA00023136"/>
    </source>
</evidence>
<dbReference type="SUPFAM" id="SSF53254">
    <property type="entry name" value="Phosphoglycerate mutase-like"/>
    <property type="match status" value="1"/>
</dbReference>
<keyword evidence="8" id="KW-0472">Membrane</keyword>
<evidence type="ECO:0000256" key="7">
    <source>
        <dbReference type="ARBA" id="ARBA00022801"/>
    </source>
</evidence>
<comment type="catalytic activity">
    <reaction evidence="10">
        <text>1D-myo-inositol 1,2,5,6-tetrakisphosphate + H2O = 1D-myo-inositol 1,2,6-trisphosphate + phosphate</text>
        <dbReference type="Rhea" id="RHEA:77119"/>
        <dbReference type="ChEBI" id="CHEBI:15377"/>
        <dbReference type="ChEBI" id="CHEBI:43474"/>
        <dbReference type="ChEBI" id="CHEBI:195535"/>
        <dbReference type="ChEBI" id="CHEBI:195537"/>
        <dbReference type="EC" id="3.1.3.62"/>
    </reaction>
    <physiologicalReaction direction="left-to-right" evidence="10">
        <dbReference type="Rhea" id="RHEA:77120"/>
    </physiologicalReaction>
</comment>
<dbReference type="EC" id="3.1.3.62" evidence="4"/>
<keyword evidence="7" id="KW-0378">Hydrolase</keyword>
<keyword evidence="6" id="KW-0732">Signal</keyword>
<name>A0A841ND24_9FLAO</name>
<organism evidence="14 15">
    <name type="scientific">Chryseobacterium shigense</name>
    <dbReference type="NCBI Taxonomy" id="297244"/>
    <lineage>
        <taxon>Bacteria</taxon>
        <taxon>Pseudomonadati</taxon>
        <taxon>Bacteroidota</taxon>
        <taxon>Flavobacteriia</taxon>
        <taxon>Flavobacteriales</taxon>
        <taxon>Weeksellaceae</taxon>
        <taxon>Chryseobacterium group</taxon>
        <taxon>Chryseobacterium</taxon>
    </lineage>
</organism>
<dbReference type="Proteomes" id="UP000589738">
    <property type="component" value="Unassembled WGS sequence"/>
</dbReference>
<dbReference type="Gene3D" id="3.40.50.1240">
    <property type="entry name" value="Phosphoglycerate mutase-like"/>
    <property type="match status" value="1"/>
</dbReference>
<evidence type="ECO:0000256" key="5">
    <source>
        <dbReference type="ARBA" id="ARBA00018097"/>
    </source>
</evidence>
<evidence type="ECO:0000256" key="3">
    <source>
        <dbReference type="ARBA" id="ARBA00012976"/>
    </source>
</evidence>
<dbReference type="EC" id="3.1.3.80" evidence="3"/>
<evidence type="ECO:0000313" key="15">
    <source>
        <dbReference type="Proteomes" id="UP000589738"/>
    </source>
</evidence>
<gene>
    <name evidence="14" type="ORF">HNP36_002306</name>
</gene>
<dbReference type="Pfam" id="PF00328">
    <property type="entry name" value="His_Phos_2"/>
    <property type="match status" value="1"/>
</dbReference>
<comment type="similarity">
    <text evidence="2">Belongs to the histidine acid phosphatase family. MINPP1 subfamily.</text>
</comment>
<dbReference type="EMBL" id="JACHLC010000002">
    <property type="protein sequence ID" value="MBB6371230.1"/>
    <property type="molecule type" value="Genomic_DNA"/>
</dbReference>
<proteinExistence type="inferred from homology"/>
<dbReference type="PANTHER" id="PTHR20963:SF8">
    <property type="entry name" value="MULTIPLE INOSITOL POLYPHOSPHATE PHOSPHATASE 1"/>
    <property type="match status" value="1"/>
</dbReference>